<evidence type="ECO:0000256" key="1">
    <source>
        <dbReference type="ARBA" id="ARBA00022679"/>
    </source>
</evidence>
<accession>A0A2N6D1U0</accession>
<dbReference type="EMBL" id="PKUN01000001">
    <property type="protein sequence ID" value="PLX63643.1"/>
    <property type="molecule type" value="Genomic_DNA"/>
</dbReference>
<dbReference type="STRING" id="1111735.GCA_000428045_02406"/>
<evidence type="ECO:0000313" key="4">
    <source>
        <dbReference type="EMBL" id="PLX63643.1"/>
    </source>
</evidence>
<gene>
    <name evidence="4" type="ORF">C0630_01775</name>
</gene>
<reference evidence="4 5" key="1">
    <citation type="submission" date="2017-11" db="EMBL/GenBank/DDBJ databases">
        <title>Genome-resolved metagenomics identifies genetic mobility, metabolic interactions, and unexpected diversity in perchlorate-reducing communities.</title>
        <authorList>
            <person name="Barnum T.P."/>
            <person name="Figueroa I.A."/>
            <person name="Carlstrom C.I."/>
            <person name="Lucas L.N."/>
            <person name="Engelbrektson A.L."/>
            <person name="Coates J.D."/>
        </authorList>
    </citation>
    <scope>NUCLEOTIDE SEQUENCE [LARGE SCALE GENOMIC DNA]</scope>
    <source>
        <strain evidence="4">BM301</strain>
    </source>
</reference>
<dbReference type="PANTHER" id="PTHR43420">
    <property type="entry name" value="ACETYLTRANSFERASE"/>
    <property type="match status" value="1"/>
</dbReference>
<feature type="domain" description="N-acetyltransferase" evidence="3">
    <location>
        <begin position="6"/>
        <end position="144"/>
    </location>
</feature>
<dbReference type="PROSITE" id="PS51186">
    <property type="entry name" value="GNAT"/>
    <property type="match status" value="1"/>
</dbReference>
<sequence length="153" mass="17194">MPTQDFTVSQAHWPESKTILRAIRESVFIIEQQVPKALEWDDQDESALHAIATDSEGNGIGTGRVTGSGQIGRMAVLSDWRNRGVGSALLAQLIELARNHELKALFLNAQKQAIPFYLRHGFHPVGEVFMEAGIPHQRMERDERQLNVRQESP</sequence>
<dbReference type="PANTHER" id="PTHR43420:SF47">
    <property type="entry name" value="N-ACETYLTRANSFERASE DOMAIN-CONTAINING PROTEIN"/>
    <property type="match status" value="1"/>
</dbReference>
<comment type="caution">
    <text evidence="4">The sequence shown here is derived from an EMBL/GenBank/DDBJ whole genome shotgun (WGS) entry which is preliminary data.</text>
</comment>
<dbReference type="RefSeq" id="WP_273437446.1">
    <property type="nucleotide sequence ID" value="NZ_CAXXYC010000003.1"/>
</dbReference>
<name>A0A2N6D1U0_9GAMM</name>
<dbReference type="GO" id="GO:0016747">
    <property type="term" value="F:acyltransferase activity, transferring groups other than amino-acyl groups"/>
    <property type="evidence" value="ECO:0007669"/>
    <property type="project" value="InterPro"/>
</dbReference>
<keyword evidence="1 4" id="KW-0808">Transferase</keyword>
<evidence type="ECO:0000313" key="5">
    <source>
        <dbReference type="Proteomes" id="UP000235015"/>
    </source>
</evidence>
<dbReference type="Gene3D" id="3.40.630.30">
    <property type="match status" value="1"/>
</dbReference>
<dbReference type="InterPro" id="IPR050680">
    <property type="entry name" value="YpeA/RimI_acetyltransf"/>
</dbReference>
<dbReference type="Pfam" id="PF13673">
    <property type="entry name" value="Acetyltransf_10"/>
    <property type="match status" value="1"/>
</dbReference>
<dbReference type="Proteomes" id="UP000235015">
    <property type="component" value="Unassembled WGS sequence"/>
</dbReference>
<dbReference type="CDD" id="cd04301">
    <property type="entry name" value="NAT_SF"/>
    <property type="match status" value="1"/>
</dbReference>
<dbReference type="AlphaFoldDB" id="A0A2N6D1U0"/>
<dbReference type="InterPro" id="IPR000182">
    <property type="entry name" value="GNAT_dom"/>
</dbReference>
<proteinExistence type="predicted"/>
<dbReference type="SUPFAM" id="SSF55729">
    <property type="entry name" value="Acyl-CoA N-acyltransferases (Nat)"/>
    <property type="match status" value="1"/>
</dbReference>
<protein>
    <submittedName>
        <fullName evidence="4">GNAT family N-acetyltransferase</fullName>
    </submittedName>
</protein>
<keyword evidence="2" id="KW-0012">Acyltransferase</keyword>
<evidence type="ECO:0000256" key="2">
    <source>
        <dbReference type="ARBA" id="ARBA00023315"/>
    </source>
</evidence>
<evidence type="ECO:0000259" key="3">
    <source>
        <dbReference type="PROSITE" id="PS51186"/>
    </source>
</evidence>
<organism evidence="4 5">
    <name type="scientific">Sedimenticola selenatireducens</name>
    <dbReference type="NCBI Taxonomy" id="191960"/>
    <lineage>
        <taxon>Bacteria</taxon>
        <taxon>Pseudomonadati</taxon>
        <taxon>Pseudomonadota</taxon>
        <taxon>Gammaproteobacteria</taxon>
        <taxon>Chromatiales</taxon>
        <taxon>Sedimenticolaceae</taxon>
        <taxon>Sedimenticola</taxon>
    </lineage>
</organism>
<dbReference type="InterPro" id="IPR016181">
    <property type="entry name" value="Acyl_CoA_acyltransferase"/>
</dbReference>